<dbReference type="AlphaFoldDB" id="A0A0E9SRU7"/>
<dbReference type="EMBL" id="GBXM01064483">
    <property type="protein sequence ID" value="JAH44094.1"/>
    <property type="molecule type" value="Transcribed_RNA"/>
</dbReference>
<sequence>MRDPNRAFNISIVRVFSGEINQSETWNESARKLALTEVLLN</sequence>
<evidence type="ECO:0000313" key="1">
    <source>
        <dbReference type="EMBL" id="JAH44094.1"/>
    </source>
</evidence>
<accession>A0A0E9SRU7</accession>
<reference evidence="1" key="1">
    <citation type="submission" date="2014-11" db="EMBL/GenBank/DDBJ databases">
        <authorList>
            <person name="Amaro Gonzalez C."/>
        </authorList>
    </citation>
    <scope>NUCLEOTIDE SEQUENCE</scope>
</reference>
<protein>
    <submittedName>
        <fullName evidence="1">Uncharacterized protein</fullName>
    </submittedName>
</protein>
<reference evidence="1" key="2">
    <citation type="journal article" date="2015" name="Fish Shellfish Immunol.">
        <title>Early steps in the European eel (Anguilla anguilla)-Vibrio vulnificus interaction in the gills: Role of the RtxA13 toxin.</title>
        <authorList>
            <person name="Callol A."/>
            <person name="Pajuelo D."/>
            <person name="Ebbesson L."/>
            <person name="Teles M."/>
            <person name="MacKenzie S."/>
            <person name="Amaro C."/>
        </authorList>
    </citation>
    <scope>NUCLEOTIDE SEQUENCE</scope>
</reference>
<organism evidence="1">
    <name type="scientific">Anguilla anguilla</name>
    <name type="common">European freshwater eel</name>
    <name type="synonym">Muraena anguilla</name>
    <dbReference type="NCBI Taxonomy" id="7936"/>
    <lineage>
        <taxon>Eukaryota</taxon>
        <taxon>Metazoa</taxon>
        <taxon>Chordata</taxon>
        <taxon>Craniata</taxon>
        <taxon>Vertebrata</taxon>
        <taxon>Euteleostomi</taxon>
        <taxon>Actinopterygii</taxon>
        <taxon>Neopterygii</taxon>
        <taxon>Teleostei</taxon>
        <taxon>Anguilliformes</taxon>
        <taxon>Anguillidae</taxon>
        <taxon>Anguilla</taxon>
    </lineage>
</organism>
<name>A0A0E9SRU7_ANGAN</name>
<proteinExistence type="predicted"/>